<evidence type="ECO:0000313" key="1">
    <source>
        <dbReference type="EMBL" id="KAI1722130.1"/>
    </source>
</evidence>
<reference evidence="1" key="1">
    <citation type="submission" date="2022-01" db="EMBL/GenBank/DDBJ databases">
        <title>Genome Sequence Resource for Two Populations of Ditylenchus destructor, the Migratory Endoparasitic Phytonematode.</title>
        <authorList>
            <person name="Zhang H."/>
            <person name="Lin R."/>
            <person name="Xie B."/>
        </authorList>
    </citation>
    <scope>NUCLEOTIDE SEQUENCE</scope>
    <source>
        <strain evidence="1">BazhouSP</strain>
    </source>
</reference>
<accession>A0AAD4ND22</accession>
<dbReference type="AlphaFoldDB" id="A0AAD4ND22"/>
<keyword evidence="2" id="KW-1185">Reference proteome</keyword>
<sequence>MAEIISAEPRKNGHPCAADSKNRAMTTEFHFKHLDFLLRIMEMRKVKTGSTIFTLPDTVFATIVQKFNNLDDIINFELSHPTIAETLDRCFWGTLRAIYVGFPIHKSQAQYSMDPSQVIESRMVTTTGHSIALPSTSKAMSSDKCGLNNECDVLGWARNMKELHIGPWIEGEKKSSSIQKLISSAIHSNLVLNKLSMVYVNADAMLDPFVTSPVEPFPSRNAHNKITRLIRQQSESLNEIRVQFGTDQIVTLQRWPNRRELRIEYSGNCSANLRQVLYPILSGFTYASRQPPKTIRLKLNVQRDTIPSVIDFCLSTALSPANRASVTAVRVHLPQMDKVVTSAATNANSELFPLIGMTRLQTVHWHFEDSMMDHDQFRSVCAQFKPLKSAALVISTRAFRQMIAAPNWGVVPTALKLEPIKECD</sequence>
<dbReference type="Proteomes" id="UP001201812">
    <property type="component" value="Unassembled WGS sequence"/>
</dbReference>
<name>A0AAD4ND22_9BILA</name>
<dbReference type="EMBL" id="JAKKPZ010000004">
    <property type="protein sequence ID" value="KAI1722130.1"/>
    <property type="molecule type" value="Genomic_DNA"/>
</dbReference>
<protein>
    <submittedName>
        <fullName evidence="1">Uncharacterized protein</fullName>
    </submittedName>
</protein>
<organism evidence="1 2">
    <name type="scientific">Ditylenchus destructor</name>
    <dbReference type="NCBI Taxonomy" id="166010"/>
    <lineage>
        <taxon>Eukaryota</taxon>
        <taxon>Metazoa</taxon>
        <taxon>Ecdysozoa</taxon>
        <taxon>Nematoda</taxon>
        <taxon>Chromadorea</taxon>
        <taxon>Rhabditida</taxon>
        <taxon>Tylenchina</taxon>
        <taxon>Tylenchomorpha</taxon>
        <taxon>Sphaerularioidea</taxon>
        <taxon>Anguinidae</taxon>
        <taxon>Anguininae</taxon>
        <taxon>Ditylenchus</taxon>
    </lineage>
</organism>
<evidence type="ECO:0000313" key="2">
    <source>
        <dbReference type="Proteomes" id="UP001201812"/>
    </source>
</evidence>
<comment type="caution">
    <text evidence="1">The sequence shown here is derived from an EMBL/GenBank/DDBJ whole genome shotgun (WGS) entry which is preliminary data.</text>
</comment>
<gene>
    <name evidence="1" type="ORF">DdX_04435</name>
</gene>
<proteinExistence type="predicted"/>